<keyword evidence="3 5" id="KW-1133">Transmembrane helix</keyword>
<name>A0A1I2MTP2_9BACT</name>
<feature type="transmembrane region" description="Helical" evidence="5">
    <location>
        <begin position="31"/>
        <end position="49"/>
    </location>
</feature>
<feature type="transmembrane region" description="Helical" evidence="5">
    <location>
        <begin position="181"/>
        <end position="203"/>
    </location>
</feature>
<reference evidence="7" key="1">
    <citation type="submission" date="2016-10" db="EMBL/GenBank/DDBJ databases">
        <authorList>
            <person name="Varghese N."/>
            <person name="Submissions S."/>
        </authorList>
    </citation>
    <scope>NUCLEOTIDE SEQUENCE [LARGE SCALE GENOMIC DNA]</scope>
    <source>
        <strain evidence="7">LP51</strain>
    </source>
</reference>
<dbReference type="AlphaFoldDB" id="A0A1I2MTP2"/>
<feature type="transmembrane region" description="Helical" evidence="5">
    <location>
        <begin position="229"/>
        <end position="249"/>
    </location>
</feature>
<protein>
    <submittedName>
        <fullName evidence="6">Membrane protein involved in the export of O-antigen and teichoic acid</fullName>
    </submittedName>
</protein>
<sequence length="441" mass="50021">MKLVERIKKPLSSAGVKKYAHNTGWLFAEQMLRMAAGFLVGLWVARYLGPDQFGIYNYVIAFTSIFAGLAKLGMDEILVRDLVNDPEKEAVYLGTAFWLKLAGAILTIALITFISIISSDDYLTVFYILIISAGIIFQSFEVLDFYFRSKVLTKYVSISKLIQLLVSSLLKVYFVVTGAELFWFVLIALIDQISLALSLYLNFYNRKIKLGLKDYNFFKYFDKSVANRLLHDGWPMILSSLAVMIYLRIDQVMIKNMVGEHVVGIYAAGVRISELFFFIPVIICSSLFPAILNAKRTEQQLFNKRLQQLYTFLTWIAILITIPVAFLSDWIVYVLYGEQFAEAGNILMISIWASIFVFQGTARGYWLVAENLQKYSLIFTSLATLVNVLLNIILIPQYGGIGAAWATLISYSSSAILFPILFKRTRNSTIQLLKSFILARA</sequence>
<comment type="subcellular location">
    <subcellularLocation>
        <location evidence="1">Membrane</location>
        <topology evidence="1">Multi-pass membrane protein</topology>
    </subcellularLocation>
</comment>
<dbReference type="EMBL" id="FOOT01000001">
    <property type="protein sequence ID" value="SFF94260.1"/>
    <property type="molecule type" value="Genomic_DNA"/>
</dbReference>
<dbReference type="RefSeq" id="WP_217646681.1">
    <property type="nucleotide sequence ID" value="NZ_FOOT01000001.1"/>
</dbReference>
<feature type="transmembrane region" description="Helical" evidence="5">
    <location>
        <begin position="312"/>
        <end position="334"/>
    </location>
</feature>
<feature type="transmembrane region" description="Helical" evidence="5">
    <location>
        <begin position="346"/>
        <end position="368"/>
    </location>
</feature>
<gene>
    <name evidence="6" type="ORF">SAMN05421739_101454</name>
</gene>
<dbReference type="InterPro" id="IPR052556">
    <property type="entry name" value="PolySynth_Transporter"/>
</dbReference>
<dbReference type="Pfam" id="PF01943">
    <property type="entry name" value="Polysacc_synt"/>
    <property type="match status" value="1"/>
</dbReference>
<feature type="transmembrane region" description="Helical" evidence="5">
    <location>
        <begin position="269"/>
        <end position="292"/>
    </location>
</feature>
<evidence type="ECO:0000313" key="7">
    <source>
        <dbReference type="Proteomes" id="UP000198724"/>
    </source>
</evidence>
<feature type="transmembrane region" description="Helical" evidence="5">
    <location>
        <begin position="401"/>
        <end position="422"/>
    </location>
</feature>
<accession>A0A1I2MTP2</accession>
<proteinExistence type="predicted"/>
<dbReference type="CDD" id="cd13128">
    <property type="entry name" value="MATE_Wzx_like"/>
    <property type="match status" value="1"/>
</dbReference>
<feature type="transmembrane region" description="Helical" evidence="5">
    <location>
        <begin position="55"/>
        <end position="74"/>
    </location>
</feature>
<feature type="transmembrane region" description="Helical" evidence="5">
    <location>
        <begin position="155"/>
        <end position="175"/>
    </location>
</feature>
<evidence type="ECO:0000313" key="6">
    <source>
        <dbReference type="EMBL" id="SFF94260.1"/>
    </source>
</evidence>
<keyword evidence="2 5" id="KW-0812">Transmembrane</keyword>
<dbReference type="PANTHER" id="PTHR43424">
    <property type="entry name" value="LOCUS PUTATIVE PROTEIN 1-RELATED"/>
    <property type="match status" value="1"/>
</dbReference>
<keyword evidence="7" id="KW-1185">Reference proteome</keyword>
<keyword evidence="4 5" id="KW-0472">Membrane</keyword>
<feature type="transmembrane region" description="Helical" evidence="5">
    <location>
        <begin position="375"/>
        <end position="395"/>
    </location>
</feature>
<evidence type="ECO:0000256" key="1">
    <source>
        <dbReference type="ARBA" id="ARBA00004141"/>
    </source>
</evidence>
<evidence type="ECO:0000256" key="5">
    <source>
        <dbReference type="SAM" id="Phobius"/>
    </source>
</evidence>
<dbReference type="GO" id="GO:0016020">
    <property type="term" value="C:membrane"/>
    <property type="evidence" value="ECO:0007669"/>
    <property type="project" value="UniProtKB-SubCell"/>
</dbReference>
<evidence type="ECO:0000256" key="3">
    <source>
        <dbReference type="ARBA" id="ARBA00022989"/>
    </source>
</evidence>
<dbReference type="Proteomes" id="UP000198724">
    <property type="component" value="Unassembled WGS sequence"/>
</dbReference>
<feature type="transmembrane region" description="Helical" evidence="5">
    <location>
        <begin position="95"/>
        <end position="118"/>
    </location>
</feature>
<evidence type="ECO:0000256" key="4">
    <source>
        <dbReference type="ARBA" id="ARBA00023136"/>
    </source>
</evidence>
<dbReference type="STRING" id="1436961.SAMN05421739_101454"/>
<evidence type="ECO:0000256" key="2">
    <source>
        <dbReference type="ARBA" id="ARBA00022692"/>
    </source>
</evidence>
<dbReference type="PANTHER" id="PTHR43424:SF1">
    <property type="entry name" value="LOCUS PUTATIVE PROTEIN 1-RELATED"/>
    <property type="match status" value="1"/>
</dbReference>
<dbReference type="InterPro" id="IPR002797">
    <property type="entry name" value="Polysacc_synth"/>
</dbReference>
<organism evidence="6 7">
    <name type="scientific">Pontibacter chinhatensis</name>
    <dbReference type="NCBI Taxonomy" id="1436961"/>
    <lineage>
        <taxon>Bacteria</taxon>
        <taxon>Pseudomonadati</taxon>
        <taxon>Bacteroidota</taxon>
        <taxon>Cytophagia</taxon>
        <taxon>Cytophagales</taxon>
        <taxon>Hymenobacteraceae</taxon>
        <taxon>Pontibacter</taxon>
    </lineage>
</organism>
<feature type="transmembrane region" description="Helical" evidence="5">
    <location>
        <begin position="124"/>
        <end position="143"/>
    </location>
</feature>